<feature type="region of interest" description="Disordered" evidence="2">
    <location>
        <begin position="92"/>
        <end position="121"/>
    </location>
</feature>
<accession>A0ABQ8FVB3</accession>
<dbReference type="Gene3D" id="1.20.5.170">
    <property type="match status" value="1"/>
</dbReference>
<evidence type="ECO:0000256" key="1">
    <source>
        <dbReference type="SAM" id="Coils"/>
    </source>
</evidence>
<dbReference type="Proteomes" id="UP000774617">
    <property type="component" value="Unassembled WGS sequence"/>
</dbReference>
<feature type="region of interest" description="Disordered" evidence="2">
    <location>
        <begin position="150"/>
        <end position="181"/>
    </location>
</feature>
<reference evidence="3 4" key="1">
    <citation type="journal article" date="2021" name="Nat. Commun.">
        <title>Genetic determinants of endophytism in the Arabidopsis root mycobiome.</title>
        <authorList>
            <person name="Mesny F."/>
            <person name="Miyauchi S."/>
            <person name="Thiergart T."/>
            <person name="Pickel B."/>
            <person name="Atanasova L."/>
            <person name="Karlsson M."/>
            <person name="Huettel B."/>
            <person name="Barry K.W."/>
            <person name="Haridas S."/>
            <person name="Chen C."/>
            <person name="Bauer D."/>
            <person name="Andreopoulos W."/>
            <person name="Pangilinan J."/>
            <person name="LaButti K."/>
            <person name="Riley R."/>
            <person name="Lipzen A."/>
            <person name="Clum A."/>
            <person name="Drula E."/>
            <person name="Henrissat B."/>
            <person name="Kohler A."/>
            <person name="Grigoriev I.V."/>
            <person name="Martin F.M."/>
            <person name="Hacquard S."/>
        </authorList>
    </citation>
    <scope>NUCLEOTIDE SEQUENCE [LARGE SCALE GENOMIC DNA]</scope>
    <source>
        <strain evidence="3 4">MPI-SDFR-AT-0080</strain>
    </source>
</reference>
<proteinExistence type="predicted"/>
<feature type="coiled-coil region" evidence="1">
    <location>
        <begin position="35"/>
        <end position="62"/>
    </location>
</feature>
<dbReference type="PANTHER" id="PTHR39607:SF1">
    <property type="entry name" value="B-ZIP TRANSCRIPTION FACTOR (EUROFUNG)"/>
    <property type="match status" value="1"/>
</dbReference>
<evidence type="ECO:0008006" key="5">
    <source>
        <dbReference type="Google" id="ProtNLM"/>
    </source>
</evidence>
<protein>
    <recommendedName>
        <fullName evidence="5">BZIP domain-containing protein</fullName>
    </recommendedName>
</protein>
<dbReference type="InterPro" id="IPR046347">
    <property type="entry name" value="bZIP_sf"/>
</dbReference>
<keyword evidence="4" id="KW-1185">Reference proteome</keyword>
<organism evidence="3 4">
    <name type="scientific">Macrophomina phaseolina</name>
    <dbReference type="NCBI Taxonomy" id="35725"/>
    <lineage>
        <taxon>Eukaryota</taxon>
        <taxon>Fungi</taxon>
        <taxon>Dikarya</taxon>
        <taxon>Ascomycota</taxon>
        <taxon>Pezizomycotina</taxon>
        <taxon>Dothideomycetes</taxon>
        <taxon>Dothideomycetes incertae sedis</taxon>
        <taxon>Botryosphaeriales</taxon>
        <taxon>Botryosphaeriaceae</taxon>
        <taxon>Macrophomina</taxon>
    </lineage>
</organism>
<gene>
    <name evidence="3" type="ORF">B0J12DRAFT_769062</name>
</gene>
<dbReference type="PANTHER" id="PTHR39607">
    <property type="entry name" value="XANTHOCILLIN BIOSYNTHESIS CLUSTER TRANSCRIPTION FACTOR XANC-RELATED"/>
    <property type="match status" value="1"/>
</dbReference>
<name>A0ABQ8FVB3_9PEZI</name>
<dbReference type="SUPFAM" id="SSF57959">
    <property type="entry name" value="Leucine zipper domain"/>
    <property type="match status" value="1"/>
</dbReference>
<comment type="caution">
    <text evidence="3">The sequence shown here is derived from an EMBL/GenBank/DDBJ whole genome shotgun (WGS) entry which is preliminary data.</text>
</comment>
<dbReference type="EMBL" id="JAGTJR010000048">
    <property type="protein sequence ID" value="KAH7028643.1"/>
    <property type="molecule type" value="Genomic_DNA"/>
</dbReference>
<dbReference type="InterPro" id="IPR052635">
    <property type="entry name" value="Sec_Metab_Biosynth_Reg"/>
</dbReference>
<feature type="region of interest" description="Disordered" evidence="2">
    <location>
        <begin position="1"/>
        <end position="21"/>
    </location>
</feature>
<evidence type="ECO:0000313" key="4">
    <source>
        <dbReference type="Proteomes" id="UP000774617"/>
    </source>
</evidence>
<evidence type="ECO:0000313" key="3">
    <source>
        <dbReference type="EMBL" id="KAH7028643.1"/>
    </source>
</evidence>
<keyword evidence="1" id="KW-0175">Coiled coil</keyword>
<evidence type="ECO:0000256" key="2">
    <source>
        <dbReference type="SAM" id="MobiDB-lite"/>
    </source>
</evidence>
<dbReference type="CDD" id="cd14688">
    <property type="entry name" value="bZIP_YAP"/>
    <property type="match status" value="1"/>
</dbReference>
<sequence>MAHRTAARVAPDGVPSRDDWKSMNDMIEKKRAQNRIAQRNYRKNVKRRIEELQQQVATQAKLLALEGEASKLWNAGVSSLGTGEVALSVDQYPSTSAQERQKDASAPLPTPASHLFSPPEVSAGSDTLFSALSDCHEQGDSNQHKERFYSSLDSQVAGRTPAAARDGTGRQPRVETHEQLDLPESSTSFTDMHMGMLDGMHLRSATDPFHFSGHRSQNRDNASNWCDFDRGSHSPSTTSDDLLLADGDATFEPTIEGRIEYLIRCARKAGFQDLDSAIIAFYTTKFDEESGCSIAQHLSRKRCLPKLLEELRSHTASWKSREAQPYQDEVLKSAENLLLAEMRSTPALRVDGVLSASSSGDGDGRWGAVSHQLQDEVSIAVIAGPEVN</sequence>